<comment type="caution">
    <text evidence="3">The sequence shown here is derived from an EMBL/GenBank/DDBJ whole genome shotgun (WGS) entry which is preliminary data.</text>
</comment>
<dbReference type="Proteomes" id="UP000644610">
    <property type="component" value="Unassembled WGS sequence"/>
</dbReference>
<evidence type="ECO:0000259" key="2">
    <source>
        <dbReference type="Pfam" id="PF19701"/>
    </source>
</evidence>
<protein>
    <recommendedName>
        <fullName evidence="2">DUF6199 domain-containing protein</fullName>
    </recommendedName>
</protein>
<keyword evidence="1" id="KW-1133">Transmembrane helix</keyword>
<keyword evidence="1" id="KW-0812">Transmembrane</keyword>
<dbReference type="AlphaFoldDB" id="A0A8J3UNM9"/>
<organism evidence="3 4">
    <name type="scientific">Planotetraspora silvatica</name>
    <dbReference type="NCBI Taxonomy" id="234614"/>
    <lineage>
        <taxon>Bacteria</taxon>
        <taxon>Bacillati</taxon>
        <taxon>Actinomycetota</taxon>
        <taxon>Actinomycetes</taxon>
        <taxon>Streptosporangiales</taxon>
        <taxon>Streptosporangiaceae</taxon>
        <taxon>Planotetraspora</taxon>
    </lineage>
</organism>
<feature type="domain" description="DUF6199" evidence="2">
    <location>
        <begin position="31"/>
        <end position="84"/>
    </location>
</feature>
<dbReference type="Pfam" id="PF19701">
    <property type="entry name" value="DUF6199"/>
    <property type="match status" value="1"/>
</dbReference>
<evidence type="ECO:0000313" key="3">
    <source>
        <dbReference type="EMBL" id="GII46531.1"/>
    </source>
</evidence>
<proteinExistence type="predicted"/>
<dbReference type="InterPro" id="IPR045679">
    <property type="entry name" value="DUF6199"/>
</dbReference>
<evidence type="ECO:0000313" key="4">
    <source>
        <dbReference type="Proteomes" id="UP000644610"/>
    </source>
</evidence>
<accession>A0A8J3UNM9</accession>
<feature type="transmembrane region" description="Helical" evidence="1">
    <location>
        <begin position="73"/>
        <end position="93"/>
    </location>
</feature>
<name>A0A8J3UNM9_9ACTN</name>
<dbReference type="RefSeq" id="WP_203974442.1">
    <property type="nucleotide sequence ID" value="NZ_BAAAKY010000014.1"/>
</dbReference>
<reference evidence="3" key="1">
    <citation type="submission" date="2021-01" db="EMBL/GenBank/DDBJ databases">
        <title>Whole genome shotgun sequence of Planotetraspora silvatica NBRC 100141.</title>
        <authorList>
            <person name="Komaki H."/>
            <person name="Tamura T."/>
        </authorList>
    </citation>
    <scope>NUCLEOTIDE SEQUENCE</scope>
    <source>
        <strain evidence="3">NBRC 100141</strain>
    </source>
</reference>
<sequence>MQQKIAAYVPPGGYPGADLDIGVAVAVGATIGVVMLLVALINPKERWWSSTAWRFRNPDAVEPSDAAYTASRMGWVVSALAVFALTGGLVAFVHHQAAEQRKEAQEFDLVPARGDGGADMFKAATITQKILQLSFEESREPRTLAGQVATSVEPGATVTFPAKPEFVALTLADGKSFCLNLPTAAPVKAPGPFDPVVAVPGPC</sequence>
<feature type="transmembrane region" description="Helical" evidence="1">
    <location>
        <begin position="21"/>
        <end position="41"/>
    </location>
</feature>
<keyword evidence="1" id="KW-0472">Membrane</keyword>
<dbReference type="EMBL" id="BOOQ01000019">
    <property type="protein sequence ID" value="GII46531.1"/>
    <property type="molecule type" value="Genomic_DNA"/>
</dbReference>
<evidence type="ECO:0000256" key="1">
    <source>
        <dbReference type="SAM" id="Phobius"/>
    </source>
</evidence>
<keyword evidence="4" id="KW-1185">Reference proteome</keyword>
<gene>
    <name evidence="3" type="ORF">Psi02_29550</name>
</gene>